<dbReference type="Proteomes" id="UP000015688">
    <property type="component" value="Unassembled WGS sequence"/>
</dbReference>
<reference evidence="1 2" key="1">
    <citation type="submission" date="2013-06" db="EMBL/GenBank/DDBJ databases">
        <authorList>
            <person name="Walk S."/>
            <person name="Aronoff D."/>
            <person name="Young V.Y."/>
            <person name="Marsh J."/>
            <person name="Harrison L."/>
            <person name="Daugherty S.C."/>
            <person name="Shefchek K.A."/>
            <person name="Hine E.E."/>
            <person name="Tallon L.J."/>
            <person name="Sadzewicz L.K."/>
            <person name="Rasko D.A."/>
        </authorList>
    </citation>
    <scope>NUCLEOTIDE SEQUENCE [LARGE SCALE GENOMIC DNA]</scope>
    <source>
        <strain evidence="1 2">ATCC 638</strain>
    </source>
</reference>
<accession>T4VEQ3</accession>
<sequence length="125" mass="14903">MVNVVVNKKKLSRKEKLQKIGEYYEQGYTSKQIASILETTDCSIRQTICRNFRHLKEVHESNKKLNHESRILIEKRYKKFISDSALLKQNRQSYNYDKNYNLVFNENERRGAIPNGLPSKYMRTN</sequence>
<evidence type="ECO:0000313" key="2">
    <source>
        <dbReference type="Proteomes" id="UP000015688"/>
    </source>
</evidence>
<protein>
    <submittedName>
        <fullName evidence="1">Uncharacterized protein</fullName>
    </submittedName>
</protein>
<evidence type="ECO:0000313" key="1">
    <source>
        <dbReference type="EMBL" id="EQK40003.1"/>
    </source>
</evidence>
<dbReference type="EMBL" id="AVNC01000022">
    <property type="protein sequence ID" value="EQK40003.1"/>
    <property type="molecule type" value="Genomic_DNA"/>
</dbReference>
<dbReference type="AlphaFoldDB" id="T4VEQ3"/>
<name>T4VEQ3_PARBF</name>
<organism evidence="1 2">
    <name type="scientific">Paraclostridium bifermentans ATCC 638 = DSM 14991</name>
    <dbReference type="NCBI Taxonomy" id="1233171"/>
    <lineage>
        <taxon>Bacteria</taxon>
        <taxon>Bacillati</taxon>
        <taxon>Bacillota</taxon>
        <taxon>Clostridia</taxon>
        <taxon>Peptostreptococcales</taxon>
        <taxon>Peptostreptococcaceae</taxon>
        <taxon>Paraclostridium</taxon>
    </lineage>
</organism>
<proteinExistence type="predicted"/>
<gene>
    <name evidence="1" type="ORF">C672_3534</name>
</gene>
<comment type="caution">
    <text evidence="1">The sequence shown here is derived from an EMBL/GenBank/DDBJ whole genome shotgun (WGS) entry which is preliminary data.</text>
</comment>
<dbReference type="PATRIC" id="fig|1233171.3.peg.3402"/>